<name>A0A5J9SWX5_9POAL</name>
<evidence type="ECO:0000313" key="2">
    <source>
        <dbReference type="EMBL" id="TVU03437.1"/>
    </source>
</evidence>
<keyword evidence="3" id="KW-1185">Reference proteome</keyword>
<feature type="non-terminal residue" evidence="2">
    <location>
        <position position="1"/>
    </location>
</feature>
<reference evidence="2 3" key="1">
    <citation type="journal article" date="2019" name="Sci. Rep.">
        <title>A high-quality genome of Eragrostis curvula grass provides insights into Poaceae evolution and supports new strategies to enhance forage quality.</title>
        <authorList>
            <person name="Carballo J."/>
            <person name="Santos B.A.C.M."/>
            <person name="Zappacosta D."/>
            <person name="Garbus I."/>
            <person name="Selva J.P."/>
            <person name="Gallo C.A."/>
            <person name="Diaz A."/>
            <person name="Albertini E."/>
            <person name="Caccamo M."/>
            <person name="Echenique V."/>
        </authorList>
    </citation>
    <scope>NUCLEOTIDE SEQUENCE [LARGE SCALE GENOMIC DNA]</scope>
    <source>
        <strain evidence="3">cv. Victoria</strain>
        <tissue evidence="2">Leaf</tissue>
    </source>
</reference>
<comment type="caution">
    <text evidence="2">The sequence shown here is derived from an EMBL/GenBank/DDBJ whole genome shotgun (WGS) entry which is preliminary data.</text>
</comment>
<dbReference type="AlphaFoldDB" id="A0A5J9SWX5"/>
<feature type="region of interest" description="Disordered" evidence="1">
    <location>
        <begin position="80"/>
        <end position="99"/>
    </location>
</feature>
<organism evidence="2 3">
    <name type="scientific">Eragrostis curvula</name>
    <name type="common">weeping love grass</name>
    <dbReference type="NCBI Taxonomy" id="38414"/>
    <lineage>
        <taxon>Eukaryota</taxon>
        <taxon>Viridiplantae</taxon>
        <taxon>Streptophyta</taxon>
        <taxon>Embryophyta</taxon>
        <taxon>Tracheophyta</taxon>
        <taxon>Spermatophyta</taxon>
        <taxon>Magnoliopsida</taxon>
        <taxon>Liliopsida</taxon>
        <taxon>Poales</taxon>
        <taxon>Poaceae</taxon>
        <taxon>PACMAD clade</taxon>
        <taxon>Chloridoideae</taxon>
        <taxon>Eragrostideae</taxon>
        <taxon>Eragrostidinae</taxon>
        <taxon>Eragrostis</taxon>
    </lineage>
</organism>
<proteinExistence type="predicted"/>
<dbReference type="EMBL" id="RWGY01000177">
    <property type="protein sequence ID" value="TVU03437.1"/>
    <property type="molecule type" value="Genomic_DNA"/>
</dbReference>
<gene>
    <name evidence="2" type="ORF">EJB05_51038</name>
</gene>
<evidence type="ECO:0000313" key="3">
    <source>
        <dbReference type="Proteomes" id="UP000324897"/>
    </source>
</evidence>
<dbReference type="OrthoDB" id="608606at2759"/>
<protein>
    <submittedName>
        <fullName evidence="2">Uncharacterized protein</fullName>
    </submittedName>
</protein>
<evidence type="ECO:0000256" key="1">
    <source>
        <dbReference type="SAM" id="MobiDB-lite"/>
    </source>
</evidence>
<accession>A0A5J9SWX5</accession>
<dbReference type="Proteomes" id="UP000324897">
    <property type="component" value="Unassembled WGS sequence"/>
</dbReference>
<sequence>LSRPLAAPIRAFRLDAYNPMYTLLGQWIIIALTSGAEELDVKLRLKEYSRLRRCPLAPYEEASANFHESDWGSLRDISTRNSPHKRTTSSAPGHAISVSPDGIIPTFGETSNSNVHGKRRKLLPQAMGTTGHVINVSSNGTMSLSAQTSRSNACRKRRQTSLNFSLPDVPPDGSGLGIDDDFPAQFHLPSRKSVRRRMSAPAIDFPRSEASIAANACRKRKAAVAFGTNEENPLPLLRSRHRRNVVPGNVV</sequence>